<reference evidence="6 7" key="1">
    <citation type="submission" date="2018-10" db="EMBL/GenBank/DDBJ databases">
        <title>Draft genome of Cortibacter populi DSM10536.</title>
        <authorList>
            <person name="Bernier A.-M."/>
            <person name="Bernard K."/>
        </authorList>
    </citation>
    <scope>NUCLEOTIDE SEQUENCE [LARGE SCALE GENOMIC DNA]</scope>
    <source>
        <strain evidence="6 7">DSM 105136</strain>
    </source>
</reference>
<dbReference type="Proteomes" id="UP000278006">
    <property type="component" value="Unassembled WGS sequence"/>
</dbReference>
<evidence type="ECO:0000256" key="4">
    <source>
        <dbReference type="SAM" id="SignalP"/>
    </source>
</evidence>
<feature type="chain" id="PRO_5018266532" evidence="4">
    <location>
        <begin position="21"/>
        <end position="162"/>
    </location>
</feature>
<organism evidence="6 7">
    <name type="scientific">Corticibacter populi</name>
    <dbReference type="NCBI Taxonomy" id="1550736"/>
    <lineage>
        <taxon>Bacteria</taxon>
        <taxon>Pseudomonadati</taxon>
        <taxon>Pseudomonadota</taxon>
        <taxon>Betaproteobacteria</taxon>
        <taxon>Burkholderiales</taxon>
        <taxon>Comamonadaceae</taxon>
        <taxon>Corticibacter</taxon>
    </lineage>
</organism>
<feature type="domain" description="OmpA-like" evidence="5">
    <location>
        <begin position="45"/>
        <end position="162"/>
    </location>
</feature>
<evidence type="ECO:0000256" key="3">
    <source>
        <dbReference type="PROSITE-ProRule" id="PRU00473"/>
    </source>
</evidence>
<keyword evidence="2 3" id="KW-0472">Membrane</keyword>
<evidence type="ECO:0000313" key="6">
    <source>
        <dbReference type="EMBL" id="RMX08036.1"/>
    </source>
</evidence>
<dbReference type="CDD" id="cd07185">
    <property type="entry name" value="OmpA_C-like"/>
    <property type="match status" value="1"/>
</dbReference>
<protein>
    <submittedName>
        <fullName evidence="6">OmpA family protein</fullName>
    </submittedName>
</protein>
<keyword evidence="4" id="KW-0732">Signal</keyword>
<dbReference type="PANTHER" id="PTHR30329">
    <property type="entry name" value="STATOR ELEMENT OF FLAGELLAR MOTOR COMPLEX"/>
    <property type="match status" value="1"/>
</dbReference>
<evidence type="ECO:0000256" key="1">
    <source>
        <dbReference type="ARBA" id="ARBA00004442"/>
    </source>
</evidence>
<dbReference type="PANTHER" id="PTHR30329:SF17">
    <property type="entry name" value="LIPOPROTEIN YFIB-RELATED"/>
    <property type="match status" value="1"/>
</dbReference>
<keyword evidence="7" id="KW-1185">Reference proteome</keyword>
<evidence type="ECO:0000313" key="7">
    <source>
        <dbReference type="Proteomes" id="UP000278006"/>
    </source>
</evidence>
<dbReference type="EMBL" id="RDQO01000001">
    <property type="protein sequence ID" value="RMX08036.1"/>
    <property type="molecule type" value="Genomic_DNA"/>
</dbReference>
<dbReference type="AlphaFoldDB" id="A0A3M6QYD9"/>
<gene>
    <name evidence="6" type="ORF">D8I35_02610</name>
</gene>
<accession>A0A3M6QYD9</accession>
<dbReference type="OrthoDB" id="345640at2"/>
<dbReference type="PROSITE" id="PS51123">
    <property type="entry name" value="OMPA_2"/>
    <property type="match status" value="1"/>
</dbReference>
<dbReference type="InterPro" id="IPR036737">
    <property type="entry name" value="OmpA-like_sf"/>
</dbReference>
<dbReference type="PRINTS" id="PR01021">
    <property type="entry name" value="OMPADOMAIN"/>
</dbReference>
<evidence type="ECO:0000259" key="5">
    <source>
        <dbReference type="PROSITE" id="PS51123"/>
    </source>
</evidence>
<comment type="subcellular location">
    <subcellularLocation>
        <location evidence="1">Cell outer membrane</location>
    </subcellularLocation>
</comment>
<feature type="signal peptide" evidence="4">
    <location>
        <begin position="1"/>
        <end position="20"/>
    </location>
</feature>
<evidence type="ECO:0000256" key="2">
    <source>
        <dbReference type="ARBA" id="ARBA00023136"/>
    </source>
</evidence>
<dbReference type="InterPro" id="IPR006665">
    <property type="entry name" value="OmpA-like"/>
</dbReference>
<dbReference type="SUPFAM" id="SSF103088">
    <property type="entry name" value="OmpA-like"/>
    <property type="match status" value="1"/>
</dbReference>
<dbReference type="InterPro" id="IPR006664">
    <property type="entry name" value="OMP_bac"/>
</dbReference>
<dbReference type="GO" id="GO:0009279">
    <property type="term" value="C:cell outer membrane"/>
    <property type="evidence" value="ECO:0007669"/>
    <property type="project" value="UniProtKB-SubCell"/>
</dbReference>
<proteinExistence type="predicted"/>
<dbReference type="Gene3D" id="3.30.1330.60">
    <property type="entry name" value="OmpA-like domain"/>
    <property type="match status" value="1"/>
</dbReference>
<dbReference type="InterPro" id="IPR050330">
    <property type="entry name" value="Bact_OuterMem_StrucFunc"/>
</dbReference>
<comment type="caution">
    <text evidence="6">The sequence shown here is derived from an EMBL/GenBank/DDBJ whole genome shotgun (WGS) entry which is preliminary data.</text>
</comment>
<sequence>MHWLLAACLATALAACQTHAVKPIGSLTAAQVAALTEQGFVAVGDDGMQLNLSGRILFALDSARVEAETREHIAKVARTLLGLGIQTVRLDGHTDNLGAPEYNQSLSLRRAQTVADLMADAGFPREGIGIRGLGQTVPVADNATEEGRSQNRRVSVVVGSFY</sequence>
<dbReference type="Pfam" id="PF00691">
    <property type="entry name" value="OmpA"/>
    <property type="match status" value="1"/>
</dbReference>
<name>A0A3M6QYD9_9BURK</name>